<evidence type="ECO:0000313" key="4">
    <source>
        <dbReference type="Proteomes" id="UP000239352"/>
    </source>
</evidence>
<feature type="transmembrane region" description="Helical" evidence="1">
    <location>
        <begin position="62"/>
        <end position="80"/>
    </location>
</feature>
<dbReference type="GO" id="GO:0004190">
    <property type="term" value="F:aspartic-type endopeptidase activity"/>
    <property type="evidence" value="ECO:0007669"/>
    <property type="project" value="InterPro"/>
</dbReference>
<dbReference type="InParanoid" id="A0A2T0H1P1"/>
<evidence type="ECO:0000256" key="1">
    <source>
        <dbReference type="SAM" id="Phobius"/>
    </source>
</evidence>
<comment type="caution">
    <text evidence="3">The sequence shown here is derived from an EMBL/GenBank/DDBJ whole genome shotgun (WGS) entry which is preliminary data.</text>
</comment>
<protein>
    <submittedName>
        <fullName evidence="3">Prepilin peptidase</fullName>
    </submittedName>
</protein>
<accession>A0A2T0H1P1</accession>
<evidence type="ECO:0000313" key="3">
    <source>
        <dbReference type="EMBL" id="PRW65173.1"/>
    </source>
</evidence>
<proteinExistence type="predicted"/>
<keyword evidence="1" id="KW-0812">Transmembrane</keyword>
<keyword evidence="1" id="KW-0472">Membrane</keyword>
<keyword evidence="1" id="KW-1133">Transmembrane helix</keyword>
<organism evidence="3 4">
    <name type="scientific">Actinopolyspora mortivallis</name>
    <dbReference type="NCBI Taxonomy" id="33906"/>
    <lineage>
        <taxon>Bacteria</taxon>
        <taxon>Bacillati</taxon>
        <taxon>Actinomycetota</taxon>
        <taxon>Actinomycetes</taxon>
        <taxon>Actinopolysporales</taxon>
        <taxon>Actinopolysporaceae</taxon>
        <taxon>Actinopolyspora</taxon>
    </lineage>
</organism>
<evidence type="ECO:0000259" key="2">
    <source>
        <dbReference type="Pfam" id="PF01478"/>
    </source>
</evidence>
<dbReference type="GO" id="GO:0016020">
    <property type="term" value="C:membrane"/>
    <property type="evidence" value="ECO:0007669"/>
    <property type="project" value="InterPro"/>
</dbReference>
<dbReference type="AlphaFoldDB" id="A0A2T0H1P1"/>
<gene>
    <name evidence="3" type="ORF">CEP50_01195</name>
</gene>
<feature type="transmembrane region" description="Helical" evidence="1">
    <location>
        <begin position="116"/>
        <end position="137"/>
    </location>
</feature>
<keyword evidence="4" id="KW-1185">Reference proteome</keyword>
<dbReference type="RefSeq" id="WP_106112042.1">
    <property type="nucleotide sequence ID" value="NZ_PVSR01000001.1"/>
</dbReference>
<sequence>MSTVLLVCVAMVVFVLGWCCGRVGGAVLARCGVRTRLWWCRPGVAVVWASLVPLVRLGALPLWWTAVPLVTGWVLVVLSVSDIGVRRLPDVVTLGGGGLVFGAVALAAHLGGGWGLQSGALLGAVLLGVGYGAVRLVAPHALGGGDVKVAVPVGAAVGAVGPLVVPWVATTAAAVSLLLAALTRSRVVPHGPALALPAWLSVSAPVLTDSGGFSA</sequence>
<dbReference type="Pfam" id="PF01478">
    <property type="entry name" value="Peptidase_A24"/>
    <property type="match status" value="1"/>
</dbReference>
<dbReference type="Proteomes" id="UP000239352">
    <property type="component" value="Unassembled WGS sequence"/>
</dbReference>
<dbReference type="Gene3D" id="1.20.120.1220">
    <property type="match status" value="1"/>
</dbReference>
<dbReference type="EMBL" id="PVSR01000001">
    <property type="protein sequence ID" value="PRW65173.1"/>
    <property type="molecule type" value="Genomic_DNA"/>
</dbReference>
<feature type="domain" description="Prepilin type IV endopeptidase peptidase" evidence="2">
    <location>
        <begin position="70"/>
        <end position="175"/>
    </location>
</feature>
<feature type="transmembrane region" description="Helical" evidence="1">
    <location>
        <begin position="149"/>
        <end position="182"/>
    </location>
</feature>
<name>A0A2T0H1P1_ACTMO</name>
<feature type="transmembrane region" description="Helical" evidence="1">
    <location>
        <begin position="92"/>
        <end position="110"/>
    </location>
</feature>
<dbReference type="STRING" id="1050202.GCA_000384035_01094"/>
<dbReference type="InterPro" id="IPR000045">
    <property type="entry name" value="Prepilin_IV_endopep_pep"/>
</dbReference>
<reference evidence="3 4" key="1">
    <citation type="submission" date="2018-03" db="EMBL/GenBank/DDBJ databases">
        <title>Actinopolyspora mortivallis from Sahara, screening for active biomolecules.</title>
        <authorList>
            <person name="Selama O."/>
            <person name="Wellington E.M.H."/>
            <person name="Hacene H."/>
        </authorList>
    </citation>
    <scope>NUCLEOTIDE SEQUENCE [LARGE SCALE GENOMIC DNA]</scope>
    <source>
        <strain evidence="3 4">M5A</strain>
    </source>
</reference>